<dbReference type="Proteomes" id="UP000192936">
    <property type="component" value="Unassembled WGS sequence"/>
</dbReference>
<dbReference type="AlphaFoldDB" id="A0A1X7GNK2"/>
<gene>
    <name evidence="1" type="ORF">SAMN02982917_4117</name>
</gene>
<dbReference type="Gene3D" id="3.15.30.10">
    <property type="entry name" value="putative capsid protein of prophage domain like"/>
    <property type="match status" value="1"/>
</dbReference>
<dbReference type="Pfam" id="PF03864">
    <property type="entry name" value="Phage_cap_E"/>
    <property type="match status" value="1"/>
</dbReference>
<dbReference type="RefSeq" id="WP_085088953.1">
    <property type="nucleotide sequence ID" value="NZ_FXAK01000007.1"/>
</dbReference>
<sequence length="341" mass="37168">MDIYSTLAMLGVLQSLRAKAPRFLLNMFFPLASFSDDEKIIFDVEVDDIEIAPFVSPLAAGRVGADTGYETRMFAPAYVKPLHDIKPGEPLRRLAGEPLSGTLSAGAREQAILGAKLQRQLNQILRRKEVMAAEVLRTGKCVVKGDDYPEVLVDFQRDGDLSLVLSGAVRWGEAGVSPYADVSEWIDLVGRKSGAAVNVVVMDAKAWALFEADPKLEKVLDRTLGQAAIVQMGFQPGVPGTPVFKGRIGMVEFYTYNDTYKDAGATKELLPDHTVLLGATGAMEGIQAHGAILDPRAGYQALEVFPKSWIEENPGRRMLLSQSAPLVYPRRPNACMCATVR</sequence>
<evidence type="ECO:0000313" key="2">
    <source>
        <dbReference type="Proteomes" id="UP000192936"/>
    </source>
</evidence>
<dbReference type="STRING" id="286727.SAMN02982917_4117"/>
<dbReference type="OrthoDB" id="5449178at2"/>
<dbReference type="Gene3D" id="3.30.1930.10">
    <property type="entry name" value="capsid protein of prophage domain"/>
    <property type="match status" value="1"/>
</dbReference>
<dbReference type="HAMAP" id="MF_04133">
    <property type="entry name" value="CAPSID_LAMBDA"/>
    <property type="match status" value="1"/>
</dbReference>
<organism evidence="1 2">
    <name type="scientific">Azospirillum oryzae</name>
    <dbReference type="NCBI Taxonomy" id="286727"/>
    <lineage>
        <taxon>Bacteria</taxon>
        <taxon>Pseudomonadati</taxon>
        <taxon>Pseudomonadota</taxon>
        <taxon>Alphaproteobacteria</taxon>
        <taxon>Rhodospirillales</taxon>
        <taxon>Azospirillaceae</taxon>
        <taxon>Azospirillum</taxon>
    </lineage>
</organism>
<proteinExistence type="inferred from homology"/>
<evidence type="ECO:0000313" key="1">
    <source>
        <dbReference type="EMBL" id="SMF72241.1"/>
    </source>
</evidence>
<dbReference type="EMBL" id="FXAK01000007">
    <property type="protein sequence ID" value="SMF72241.1"/>
    <property type="molecule type" value="Genomic_DNA"/>
</dbReference>
<reference evidence="1 2" key="1">
    <citation type="submission" date="2017-04" db="EMBL/GenBank/DDBJ databases">
        <authorList>
            <person name="Afonso C.L."/>
            <person name="Miller P.J."/>
            <person name="Scott M.A."/>
            <person name="Spackman E."/>
            <person name="Goraichik I."/>
            <person name="Dimitrov K.M."/>
            <person name="Suarez D.L."/>
            <person name="Swayne D.E."/>
        </authorList>
    </citation>
    <scope>NUCLEOTIDE SEQUENCE [LARGE SCALE GENOMIC DNA]</scope>
    <source>
        <strain evidence="1 2">A2P</strain>
    </source>
</reference>
<dbReference type="InterPro" id="IPR005564">
    <property type="entry name" value="Major_capsid_GpE"/>
</dbReference>
<protein>
    <submittedName>
        <fullName evidence="1">Phage major capsid protein E</fullName>
    </submittedName>
</protein>
<name>A0A1X7GNK2_9PROT</name>
<accession>A0A1X7GNK2</accession>